<proteinExistence type="inferred from homology"/>
<organism evidence="5">
    <name type="scientific">Hexamita inflata</name>
    <dbReference type="NCBI Taxonomy" id="28002"/>
    <lineage>
        <taxon>Eukaryota</taxon>
        <taxon>Metamonada</taxon>
        <taxon>Diplomonadida</taxon>
        <taxon>Hexamitidae</taxon>
        <taxon>Hexamitinae</taxon>
        <taxon>Hexamita</taxon>
    </lineage>
</organism>
<evidence type="ECO:0000313" key="6">
    <source>
        <dbReference type="EMBL" id="CAL6108068.1"/>
    </source>
</evidence>
<evidence type="ECO:0000313" key="7">
    <source>
        <dbReference type="EMBL" id="CAL6108072.1"/>
    </source>
</evidence>
<evidence type="ECO:0000313" key="4">
    <source>
        <dbReference type="EMBL" id="CAI9970394.1"/>
    </source>
</evidence>
<dbReference type="InterPro" id="IPR038765">
    <property type="entry name" value="Papain-like_cys_pep_sf"/>
</dbReference>
<keyword evidence="2" id="KW-1133">Transmembrane helix</keyword>
<name>A0AA86R286_9EUKA</name>
<gene>
    <name evidence="4" type="ORF">HINF_LOCUS58039</name>
    <name evidence="5" type="ORF">HINF_LOCUS58041</name>
    <name evidence="6" type="ORF">HINF_LOCUS74789</name>
    <name evidence="7" type="ORF">HINF_LOCUS74791</name>
</gene>
<evidence type="ECO:0000259" key="3">
    <source>
        <dbReference type="SMART" id="SM00645"/>
    </source>
</evidence>
<evidence type="ECO:0000313" key="5">
    <source>
        <dbReference type="EMBL" id="CAI9970396.1"/>
    </source>
</evidence>
<feature type="domain" description="Peptidase C1A papain C-terminal" evidence="3">
    <location>
        <begin position="111"/>
        <end position="365"/>
    </location>
</feature>
<dbReference type="GO" id="GO:0006508">
    <property type="term" value="P:proteolysis"/>
    <property type="evidence" value="ECO:0007669"/>
    <property type="project" value="InterPro"/>
</dbReference>
<evidence type="ECO:0000256" key="1">
    <source>
        <dbReference type="ARBA" id="ARBA00008455"/>
    </source>
</evidence>
<comment type="similarity">
    <text evidence="1">Belongs to the peptidase C1 family.</text>
</comment>
<dbReference type="EMBL" id="CAXDID020000645">
    <property type="protein sequence ID" value="CAL6108068.1"/>
    <property type="molecule type" value="Genomic_DNA"/>
</dbReference>
<dbReference type="Pfam" id="PF00112">
    <property type="entry name" value="Peptidase_C1"/>
    <property type="match status" value="1"/>
</dbReference>
<dbReference type="PRINTS" id="PR00705">
    <property type="entry name" value="PAPAIN"/>
</dbReference>
<comment type="caution">
    <text evidence="5">The sequence shown here is derived from an EMBL/GenBank/DDBJ whole genome shotgun (WGS) entry which is preliminary data.</text>
</comment>
<dbReference type="EMBL" id="CATOUU010001072">
    <property type="protein sequence ID" value="CAI9970394.1"/>
    <property type="molecule type" value="Genomic_DNA"/>
</dbReference>
<evidence type="ECO:0000313" key="8">
    <source>
        <dbReference type="Proteomes" id="UP001642409"/>
    </source>
</evidence>
<dbReference type="CDD" id="cd02248">
    <property type="entry name" value="Peptidase_C1A"/>
    <property type="match status" value="1"/>
</dbReference>
<evidence type="ECO:0000256" key="2">
    <source>
        <dbReference type="SAM" id="Phobius"/>
    </source>
</evidence>
<dbReference type="SMART" id="SM00645">
    <property type="entry name" value="Pept_C1"/>
    <property type="match status" value="1"/>
</dbReference>
<dbReference type="EMBL" id="CAXDID020000645">
    <property type="protein sequence ID" value="CAL6108072.1"/>
    <property type="molecule type" value="Genomic_DNA"/>
</dbReference>
<dbReference type="EMBL" id="CATOUU010001072">
    <property type="protein sequence ID" value="CAI9970396.1"/>
    <property type="molecule type" value="Genomic_DNA"/>
</dbReference>
<keyword evidence="8" id="KW-1185">Reference proteome</keyword>
<dbReference type="SUPFAM" id="SSF54001">
    <property type="entry name" value="Cysteine proteinases"/>
    <property type="match status" value="1"/>
</dbReference>
<dbReference type="InterPro" id="IPR013128">
    <property type="entry name" value="Peptidase_C1A"/>
</dbReference>
<sequence length="453" mass="51984">MIMFMQLFAKIKGQTLIANISTQDSCEVAYAKFLSHFDKLYDADSKVVFCQRFSYIQQNKGKIYRNSDLNIPLQQKYSLRKQRMPWNLNSQSNCAEDMCYSENPLIQLEQVYKSVSLVEANLITKPKEQGECGSCWAFAISALFENSILRSKPQNNFWSQNLDLSEQFLMSNIFFKYANYCEGGNFAQAVNYVSLFLKTVEKEQNIQYNPLVNKQQWDQQIEVLPIIDSTNYLKPFQLLPSVEEPNKLTPVISIVLNYDITPIGKDKIWLIKGYLSRGIALTVALAVNSSMDMFATYDGKTVLHSKCTEYESDHQVTLVGYGYKNGQEVWMLKNSWGEDWGANGYFYVPIGKDSFCMEHEISTIIPIGITFDSGVFEHIGSHKRGSKIELDRDKNELISYDYQEKNTKWIIPVTIICVIAVIIGCVALFICLRKQKKQNAHEAFTMRTNQVIS</sequence>
<dbReference type="Proteomes" id="UP001642409">
    <property type="component" value="Unassembled WGS sequence"/>
</dbReference>
<protein>
    <submittedName>
        <fullName evidence="5">Cathepsin L</fullName>
    </submittedName>
    <submittedName>
        <fullName evidence="6">Cathepsin_L</fullName>
    </submittedName>
</protein>
<reference evidence="6 8" key="2">
    <citation type="submission" date="2024-07" db="EMBL/GenBank/DDBJ databases">
        <authorList>
            <person name="Akdeniz Z."/>
        </authorList>
    </citation>
    <scope>NUCLEOTIDE SEQUENCE [LARGE SCALE GENOMIC DNA]</scope>
</reference>
<keyword evidence="2" id="KW-0472">Membrane</keyword>
<reference evidence="5" key="1">
    <citation type="submission" date="2023-06" db="EMBL/GenBank/DDBJ databases">
        <authorList>
            <person name="Kurt Z."/>
        </authorList>
    </citation>
    <scope>NUCLEOTIDE SEQUENCE</scope>
</reference>
<dbReference type="PANTHER" id="PTHR12411">
    <property type="entry name" value="CYSTEINE PROTEASE FAMILY C1-RELATED"/>
    <property type="match status" value="1"/>
</dbReference>
<dbReference type="Gene3D" id="3.90.70.10">
    <property type="entry name" value="Cysteine proteinases"/>
    <property type="match status" value="1"/>
</dbReference>
<accession>A0AA86R286</accession>
<dbReference type="AlphaFoldDB" id="A0AA86R286"/>
<keyword evidence="2" id="KW-0812">Transmembrane</keyword>
<dbReference type="GO" id="GO:0008234">
    <property type="term" value="F:cysteine-type peptidase activity"/>
    <property type="evidence" value="ECO:0007669"/>
    <property type="project" value="InterPro"/>
</dbReference>
<feature type="transmembrane region" description="Helical" evidence="2">
    <location>
        <begin position="409"/>
        <end position="432"/>
    </location>
</feature>
<dbReference type="InterPro" id="IPR000668">
    <property type="entry name" value="Peptidase_C1A_C"/>
</dbReference>
<dbReference type="InterPro" id="IPR039417">
    <property type="entry name" value="Peptidase_C1A_papain-like"/>
</dbReference>